<dbReference type="AlphaFoldDB" id="A0A9P7Z191"/>
<comment type="caution">
    <text evidence="3">The sequence shown here is derived from an EMBL/GenBank/DDBJ whole genome shotgun (WGS) entry which is preliminary data.</text>
</comment>
<organism evidence="3 4">
    <name type="scientific">Calycina marina</name>
    <dbReference type="NCBI Taxonomy" id="1763456"/>
    <lineage>
        <taxon>Eukaryota</taxon>
        <taxon>Fungi</taxon>
        <taxon>Dikarya</taxon>
        <taxon>Ascomycota</taxon>
        <taxon>Pezizomycotina</taxon>
        <taxon>Leotiomycetes</taxon>
        <taxon>Helotiales</taxon>
        <taxon>Pezizellaceae</taxon>
        <taxon>Calycina</taxon>
    </lineage>
</organism>
<feature type="region of interest" description="Disordered" evidence="1">
    <location>
        <begin position="249"/>
        <end position="274"/>
    </location>
</feature>
<evidence type="ECO:0000313" key="4">
    <source>
        <dbReference type="Proteomes" id="UP000887226"/>
    </source>
</evidence>
<reference evidence="3" key="1">
    <citation type="journal article" date="2021" name="IMA Fungus">
        <title>Genomic characterization of three marine fungi, including Emericellopsis atlantica sp. nov. with signatures of a generalist lifestyle and marine biomass degradation.</title>
        <authorList>
            <person name="Hagestad O.C."/>
            <person name="Hou L."/>
            <person name="Andersen J.H."/>
            <person name="Hansen E.H."/>
            <person name="Altermark B."/>
            <person name="Li C."/>
            <person name="Kuhnert E."/>
            <person name="Cox R.J."/>
            <person name="Crous P.W."/>
            <person name="Spatafora J.W."/>
            <person name="Lail K."/>
            <person name="Amirebrahimi M."/>
            <person name="Lipzen A."/>
            <person name="Pangilinan J."/>
            <person name="Andreopoulos W."/>
            <person name="Hayes R.D."/>
            <person name="Ng V."/>
            <person name="Grigoriev I.V."/>
            <person name="Jackson S.A."/>
            <person name="Sutton T.D.S."/>
            <person name="Dobson A.D.W."/>
            <person name="Rama T."/>
        </authorList>
    </citation>
    <scope>NUCLEOTIDE SEQUENCE</scope>
    <source>
        <strain evidence="3">TRa3180A</strain>
    </source>
</reference>
<keyword evidence="2" id="KW-1133">Transmembrane helix</keyword>
<proteinExistence type="predicted"/>
<dbReference type="OrthoDB" id="5413188at2759"/>
<feature type="compositionally biased region" description="Polar residues" evidence="1">
    <location>
        <begin position="256"/>
        <end position="274"/>
    </location>
</feature>
<dbReference type="Proteomes" id="UP000887226">
    <property type="component" value="Unassembled WGS sequence"/>
</dbReference>
<keyword evidence="2" id="KW-0472">Membrane</keyword>
<evidence type="ECO:0000313" key="3">
    <source>
        <dbReference type="EMBL" id="KAG9243063.1"/>
    </source>
</evidence>
<sequence length="384" mass="41262">MAHSTGASIPQRLRTDGREPSNTVCVSANKTSESWVEITSNPSSSSLSSVGDEIVTTGLRVQQRSNSRQTRSTRAEFPSLIALEARHTDTSSQEEYEESESEEDRVITSSNEFQPATQSKTLNQTYSADSEDDDDENATALGGRTKPTFTPQPNAFSHPPARSAAHRAFVPRCSELAPSTKPAYPHRITSRGQYQSYNQVDHDAALRASLTTLLSIGAAAARGLPKREQSHTASNNQPMTLGLVPESELHAREPNSSRPLTPSTRARSTPSVASSELLALDSAKRKAKLSGEKTRLAKKKKVQLVEDAMVSPTLFTWVVSAGVVMLFSVVGFGAGYVYGREVGRSEGLSTLSGSGAAGCGREAVKSGSGLRRLRWSNVAKRIVA</sequence>
<feature type="compositionally biased region" description="Polar residues" evidence="1">
    <location>
        <begin position="107"/>
        <end position="126"/>
    </location>
</feature>
<gene>
    <name evidence="3" type="ORF">BJ878DRAFT_424500</name>
</gene>
<feature type="compositionally biased region" description="Acidic residues" evidence="1">
    <location>
        <begin position="92"/>
        <end position="103"/>
    </location>
</feature>
<feature type="compositionally biased region" description="Low complexity" evidence="1">
    <location>
        <begin position="60"/>
        <end position="72"/>
    </location>
</feature>
<feature type="region of interest" description="Disordered" evidence="1">
    <location>
        <begin position="1"/>
        <end position="24"/>
    </location>
</feature>
<feature type="region of interest" description="Disordered" evidence="1">
    <location>
        <begin position="58"/>
        <end position="165"/>
    </location>
</feature>
<keyword evidence="2" id="KW-0812">Transmembrane</keyword>
<accession>A0A9P7Z191</accession>
<dbReference type="EMBL" id="MU254009">
    <property type="protein sequence ID" value="KAG9243063.1"/>
    <property type="molecule type" value="Genomic_DNA"/>
</dbReference>
<name>A0A9P7Z191_9HELO</name>
<keyword evidence="4" id="KW-1185">Reference proteome</keyword>
<evidence type="ECO:0000256" key="1">
    <source>
        <dbReference type="SAM" id="MobiDB-lite"/>
    </source>
</evidence>
<feature type="transmembrane region" description="Helical" evidence="2">
    <location>
        <begin position="314"/>
        <end position="338"/>
    </location>
</feature>
<protein>
    <submittedName>
        <fullName evidence="3">Uncharacterized protein</fullName>
    </submittedName>
</protein>
<evidence type="ECO:0000256" key="2">
    <source>
        <dbReference type="SAM" id="Phobius"/>
    </source>
</evidence>